<gene>
    <name evidence="2" type="ORF">QW060_10045</name>
</gene>
<evidence type="ECO:0000313" key="3">
    <source>
        <dbReference type="Proteomes" id="UP001242368"/>
    </source>
</evidence>
<protein>
    <submittedName>
        <fullName evidence="2">DUF5367 domain-containing protein</fullName>
    </submittedName>
</protein>
<name>A0ABT8CTK6_9FLAO</name>
<dbReference type="RefSeq" id="WP_290363444.1">
    <property type="nucleotide sequence ID" value="NZ_JAUFQU010000001.1"/>
</dbReference>
<feature type="transmembrane region" description="Helical" evidence="1">
    <location>
        <begin position="12"/>
        <end position="35"/>
    </location>
</feature>
<evidence type="ECO:0000256" key="1">
    <source>
        <dbReference type="SAM" id="Phobius"/>
    </source>
</evidence>
<keyword evidence="1" id="KW-1133">Transmembrane helix</keyword>
<keyword evidence="1" id="KW-0472">Membrane</keyword>
<organism evidence="2 3">
    <name type="scientific">Paenimyroides ceti</name>
    <dbReference type="NCBI Taxonomy" id="395087"/>
    <lineage>
        <taxon>Bacteria</taxon>
        <taxon>Pseudomonadati</taxon>
        <taxon>Bacteroidota</taxon>
        <taxon>Flavobacteriia</taxon>
        <taxon>Flavobacteriales</taxon>
        <taxon>Flavobacteriaceae</taxon>
        <taxon>Paenimyroides</taxon>
    </lineage>
</organism>
<sequence>MTLSYKRYLIPILGIGFLIWLLATIAFRAAGQFFFITDSPVILSILYIIVVPVLGLVTVLTCRKFRLKGLENVVAGVLLVLPGMLIDTFVIQFFGDVFPNMPTNRAATFGSWLMWAYTIVLITSLIIGLRQSAKQTIK</sequence>
<evidence type="ECO:0000313" key="2">
    <source>
        <dbReference type="EMBL" id="MDN3707471.1"/>
    </source>
</evidence>
<feature type="transmembrane region" description="Helical" evidence="1">
    <location>
        <begin position="106"/>
        <end position="129"/>
    </location>
</feature>
<dbReference type="Pfam" id="PF17329">
    <property type="entry name" value="DUF5367"/>
    <property type="match status" value="1"/>
</dbReference>
<reference evidence="3" key="1">
    <citation type="journal article" date="2019" name="Int. J. Syst. Evol. Microbiol.">
        <title>The Global Catalogue of Microorganisms (GCM) 10K type strain sequencing project: providing services to taxonomists for standard genome sequencing and annotation.</title>
        <authorList>
            <consortium name="The Broad Institute Genomics Platform"/>
            <consortium name="The Broad Institute Genome Sequencing Center for Infectious Disease"/>
            <person name="Wu L."/>
            <person name="Ma J."/>
        </authorList>
    </citation>
    <scope>NUCLEOTIDE SEQUENCE [LARGE SCALE GENOMIC DNA]</scope>
    <source>
        <strain evidence="3">CECT 7184</strain>
    </source>
</reference>
<dbReference type="EMBL" id="JAUFQU010000001">
    <property type="protein sequence ID" value="MDN3707471.1"/>
    <property type="molecule type" value="Genomic_DNA"/>
</dbReference>
<feature type="transmembrane region" description="Helical" evidence="1">
    <location>
        <begin position="41"/>
        <end position="61"/>
    </location>
</feature>
<proteinExistence type="predicted"/>
<comment type="caution">
    <text evidence="2">The sequence shown here is derived from an EMBL/GenBank/DDBJ whole genome shotgun (WGS) entry which is preliminary data.</text>
</comment>
<dbReference type="InterPro" id="IPR020509">
    <property type="entry name" value="Uncharacterised_YnzE"/>
</dbReference>
<keyword evidence="3" id="KW-1185">Reference proteome</keyword>
<accession>A0ABT8CTK6</accession>
<keyword evidence="1" id="KW-0812">Transmembrane</keyword>
<feature type="transmembrane region" description="Helical" evidence="1">
    <location>
        <begin position="73"/>
        <end position="94"/>
    </location>
</feature>
<dbReference type="Proteomes" id="UP001242368">
    <property type="component" value="Unassembled WGS sequence"/>
</dbReference>